<feature type="compositionally biased region" description="Basic and acidic residues" evidence="3">
    <location>
        <begin position="353"/>
        <end position="363"/>
    </location>
</feature>
<dbReference type="InterPro" id="IPR000073">
    <property type="entry name" value="AB_hydrolase_1"/>
</dbReference>
<feature type="domain" description="AB hydrolase-1" evidence="4">
    <location>
        <begin position="64"/>
        <end position="328"/>
    </location>
</feature>
<evidence type="ECO:0000313" key="6">
    <source>
        <dbReference type="Proteomes" id="UP000199286"/>
    </source>
</evidence>
<evidence type="ECO:0000313" key="5">
    <source>
        <dbReference type="EMBL" id="SDY90355.1"/>
    </source>
</evidence>
<keyword evidence="6" id="KW-1185">Reference proteome</keyword>
<dbReference type="GO" id="GO:0016020">
    <property type="term" value="C:membrane"/>
    <property type="evidence" value="ECO:0007669"/>
    <property type="project" value="TreeGrafter"/>
</dbReference>
<dbReference type="AlphaFoldDB" id="A0A1H3NPL0"/>
<dbReference type="Pfam" id="PF12697">
    <property type="entry name" value="Abhydrolase_6"/>
    <property type="match status" value="1"/>
</dbReference>
<dbReference type="InterPro" id="IPR050266">
    <property type="entry name" value="AB_hydrolase_sf"/>
</dbReference>
<protein>
    <submittedName>
        <fullName evidence="5">Pimeloyl-ACP methyl ester carboxylesterase</fullName>
    </submittedName>
</protein>
<dbReference type="PANTHER" id="PTHR43798:SF31">
    <property type="entry name" value="AB HYDROLASE SUPERFAMILY PROTEIN YCLE"/>
    <property type="match status" value="1"/>
</dbReference>
<name>A0A1H3NPL0_9RHOB</name>
<reference evidence="5 6" key="1">
    <citation type="submission" date="2016-10" db="EMBL/GenBank/DDBJ databases">
        <authorList>
            <person name="de Groot N.N."/>
        </authorList>
    </citation>
    <scope>NUCLEOTIDE SEQUENCE [LARGE SCALE GENOMIC DNA]</scope>
    <source>
        <strain evidence="5 6">DSM 26880</strain>
    </source>
</reference>
<accession>A0A1H3NPL0</accession>
<dbReference type="GO" id="GO:0008233">
    <property type="term" value="F:peptidase activity"/>
    <property type="evidence" value="ECO:0007669"/>
    <property type="project" value="InterPro"/>
</dbReference>
<dbReference type="EMBL" id="FNPF01000027">
    <property type="protein sequence ID" value="SDY90355.1"/>
    <property type="molecule type" value="Genomic_DNA"/>
</dbReference>
<feature type="compositionally biased region" description="Pro residues" evidence="3">
    <location>
        <begin position="364"/>
        <end position="373"/>
    </location>
</feature>
<dbReference type="Proteomes" id="UP000199286">
    <property type="component" value="Unassembled WGS sequence"/>
</dbReference>
<dbReference type="InterPro" id="IPR002410">
    <property type="entry name" value="Peptidase_S33"/>
</dbReference>
<comment type="similarity">
    <text evidence="1">Belongs to the peptidase S33 family.</text>
</comment>
<sequence>MRALRLASLLVLALLTGGVIWKTLPARTAAVEGPDPIAELVPARIGGMTQWVLIRGADRKAPILLWLHGGPGAAQMPIHSVTAALERDFVVVHWEQRGAGKSNPPGFDPATMTFERFLSDAREVTALLRARVGEQPLIVLGHSWGTMLGARLVARWPEEYAAYIGVGQQVNTMRAVSLALDWLRDAAPESDLAAMEPAAFRDHELYVRLMQEIEAHGGGMNVALLSLLPRALAAPEYRLPDYPRWLDGANRGSGAMWPAYLQRDLIAEVPRMPVPMLLLSGAQDMNTPVPLVREWIGGVDAPLGKRLVVFDPSGHAPFLTDTARFVEAVRDFAANIAAETAGRGAQLRAIGTPDHRRTRDRSHPVPPIPASTL</sequence>
<dbReference type="PANTHER" id="PTHR43798">
    <property type="entry name" value="MONOACYLGLYCEROL LIPASE"/>
    <property type="match status" value="1"/>
</dbReference>
<dbReference type="GO" id="GO:0006508">
    <property type="term" value="P:proteolysis"/>
    <property type="evidence" value="ECO:0007669"/>
    <property type="project" value="InterPro"/>
</dbReference>
<gene>
    <name evidence="5" type="ORF">SAMN05444340_12719</name>
</gene>
<evidence type="ECO:0000259" key="4">
    <source>
        <dbReference type="Pfam" id="PF12697"/>
    </source>
</evidence>
<dbReference type="RefSeq" id="WP_089886200.1">
    <property type="nucleotide sequence ID" value="NZ_FNPF01000027.1"/>
</dbReference>
<proteinExistence type="inferred from homology"/>
<keyword evidence="2" id="KW-0378">Hydrolase</keyword>
<dbReference type="Gene3D" id="3.40.50.1820">
    <property type="entry name" value="alpha/beta hydrolase"/>
    <property type="match status" value="1"/>
</dbReference>
<organism evidence="5 6">
    <name type="scientific">Citreimonas salinaria</name>
    <dbReference type="NCBI Taxonomy" id="321339"/>
    <lineage>
        <taxon>Bacteria</taxon>
        <taxon>Pseudomonadati</taxon>
        <taxon>Pseudomonadota</taxon>
        <taxon>Alphaproteobacteria</taxon>
        <taxon>Rhodobacterales</taxon>
        <taxon>Roseobacteraceae</taxon>
        <taxon>Citreimonas</taxon>
    </lineage>
</organism>
<dbReference type="OrthoDB" id="9796770at2"/>
<dbReference type="SUPFAM" id="SSF53474">
    <property type="entry name" value="alpha/beta-Hydrolases"/>
    <property type="match status" value="1"/>
</dbReference>
<evidence type="ECO:0000256" key="2">
    <source>
        <dbReference type="ARBA" id="ARBA00022801"/>
    </source>
</evidence>
<dbReference type="InterPro" id="IPR029058">
    <property type="entry name" value="AB_hydrolase_fold"/>
</dbReference>
<dbReference type="STRING" id="321339.SAMN05444340_12719"/>
<evidence type="ECO:0000256" key="1">
    <source>
        <dbReference type="ARBA" id="ARBA00010088"/>
    </source>
</evidence>
<feature type="region of interest" description="Disordered" evidence="3">
    <location>
        <begin position="345"/>
        <end position="373"/>
    </location>
</feature>
<evidence type="ECO:0000256" key="3">
    <source>
        <dbReference type="SAM" id="MobiDB-lite"/>
    </source>
</evidence>
<dbReference type="PRINTS" id="PR00793">
    <property type="entry name" value="PROAMNOPTASE"/>
</dbReference>